<evidence type="ECO:0000313" key="3">
    <source>
        <dbReference type="Proteomes" id="UP000044841"/>
    </source>
</evidence>
<feature type="region of interest" description="Disordered" evidence="1">
    <location>
        <begin position="440"/>
        <end position="499"/>
    </location>
</feature>
<feature type="compositionally biased region" description="Acidic residues" evidence="1">
    <location>
        <begin position="474"/>
        <end position="483"/>
    </location>
</feature>
<name>A0A0K6GGH3_9AGAM</name>
<dbReference type="EMBL" id="CYGV01001864">
    <property type="protein sequence ID" value="CUA77717.1"/>
    <property type="molecule type" value="Genomic_DNA"/>
</dbReference>
<reference evidence="2 3" key="1">
    <citation type="submission" date="2015-07" db="EMBL/GenBank/DDBJ databases">
        <authorList>
            <person name="Noorani M."/>
        </authorList>
    </citation>
    <scope>NUCLEOTIDE SEQUENCE [LARGE SCALE GENOMIC DNA]</scope>
    <source>
        <strain evidence="2">BBA 69670</strain>
    </source>
</reference>
<dbReference type="Proteomes" id="UP000044841">
    <property type="component" value="Unassembled WGS sequence"/>
</dbReference>
<feature type="compositionally biased region" description="Low complexity" evidence="1">
    <location>
        <begin position="484"/>
        <end position="499"/>
    </location>
</feature>
<feature type="compositionally biased region" description="Basic and acidic residues" evidence="1">
    <location>
        <begin position="456"/>
        <end position="473"/>
    </location>
</feature>
<protein>
    <submittedName>
        <fullName evidence="2">Uncharacterized protein</fullName>
    </submittedName>
</protein>
<feature type="region of interest" description="Disordered" evidence="1">
    <location>
        <begin position="288"/>
        <end position="312"/>
    </location>
</feature>
<organism evidence="2 3">
    <name type="scientific">Rhizoctonia solani</name>
    <dbReference type="NCBI Taxonomy" id="456999"/>
    <lineage>
        <taxon>Eukaryota</taxon>
        <taxon>Fungi</taxon>
        <taxon>Dikarya</taxon>
        <taxon>Basidiomycota</taxon>
        <taxon>Agaricomycotina</taxon>
        <taxon>Agaricomycetes</taxon>
        <taxon>Cantharellales</taxon>
        <taxon>Ceratobasidiaceae</taxon>
        <taxon>Rhizoctonia</taxon>
    </lineage>
</organism>
<accession>A0A0K6GGH3</accession>
<feature type="compositionally biased region" description="Low complexity" evidence="1">
    <location>
        <begin position="445"/>
        <end position="455"/>
    </location>
</feature>
<gene>
    <name evidence="2" type="ORF">RSOLAG22IIIB_12791</name>
</gene>
<sequence>MSSRKLSGNKQENYDLWAGKVGLLTEMRELEDVRYNNTPEVRALNALLSNSKTVPKWLGDPESLQYKHFKPKVYRPMISRILRTVGSRFELSDNDPALDEELEECLPLLLLICVSAYRFGSQSTESDKRCYMNALLATLWRTQEPNTFQGSVHSFILRAYLDALRYSQERPLRLPEPASTAAIIPDSSVFFKVGFEHYQGLSRRAIDGCTVLHNYDLKGSKNVLHSVTEYKWNLGLEEARQQVYEGLTTALHQRRALGFTDHFVFGTCHYNQIHLEVVAAIWVSPDDTDNKADPARTPRKVRPPHNENGSQLTGKVQADNALPLTAIEKNSDKGTDVDDISDLHKLEAVHIQGEQQYDDAKLISDLNQRNKIAIYRLGTYCMEEADSMIAFYLLIRGTQALAMEYRKAIMTTSAARIQVMEDARLKLAKLKLFNWYNPPSKSKSHAGSKAGLGSLKEQKDRPPTEGFDSHDSEIDANSDELDSDSYISDSDSDSDSALSLGGDIEEITWEGKVGAFLASSLDDGQQLPYMAHFLERDVAID</sequence>
<evidence type="ECO:0000256" key="1">
    <source>
        <dbReference type="SAM" id="MobiDB-lite"/>
    </source>
</evidence>
<dbReference type="AlphaFoldDB" id="A0A0K6GGH3"/>
<keyword evidence="3" id="KW-1185">Reference proteome</keyword>
<evidence type="ECO:0000313" key="2">
    <source>
        <dbReference type="EMBL" id="CUA77717.1"/>
    </source>
</evidence>
<proteinExistence type="predicted"/>